<reference evidence="6 7" key="1">
    <citation type="submission" date="2020-08" db="EMBL/GenBank/DDBJ databases">
        <title>Genomic Encyclopedia of Type Strains, Phase IV (KMG-IV): sequencing the most valuable type-strain genomes for metagenomic binning, comparative biology and taxonomic classification.</title>
        <authorList>
            <person name="Goeker M."/>
        </authorList>
    </citation>
    <scope>NUCLEOTIDE SEQUENCE [LARGE SCALE GENOMIC DNA]</scope>
    <source>
        <strain evidence="6 7">DSM 22071</strain>
    </source>
</reference>
<dbReference type="InterPro" id="IPR004017">
    <property type="entry name" value="Cys_rich_dom"/>
</dbReference>
<dbReference type="Gene3D" id="1.10.1060.10">
    <property type="entry name" value="Alpha-helical ferredoxin"/>
    <property type="match status" value="1"/>
</dbReference>
<feature type="domain" description="FAD-binding PCMH-type" evidence="5">
    <location>
        <begin position="35"/>
        <end position="265"/>
    </location>
</feature>
<dbReference type="PANTHER" id="PTHR11748:SF119">
    <property type="entry name" value="D-2-HYDROXYGLUTARATE DEHYDROGENASE"/>
    <property type="match status" value="1"/>
</dbReference>
<dbReference type="NCBIfam" id="NF008369">
    <property type="entry name" value="PRK11168.1"/>
    <property type="match status" value="1"/>
</dbReference>
<keyword evidence="7" id="KW-1185">Reference proteome</keyword>
<dbReference type="InterPro" id="IPR006094">
    <property type="entry name" value="Oxid_FAD_bind_N"/>
</dbReference>
<comment type="caution">
    <text evidence="6">The sequence shown here is derived from an EMBL/GenBank/DDBJ whole genome shotgun (WGS) entry which is preliminary data.</text>
</comment>
<evidence type="ECO:0000256" key="2">
    <source>
        <dbReference type="ARBA" id="ARBA00022630"/>
    </source>
</evidence>
<dbReference type="Gene3D" id="3.30.43.10">
    <property type="entry name" value="Uridine Diphospho-n-acetylenolpyruvylglucosamine Reductase, domain 2"/>
    <property type="match status" value="1"/>
</dbReference>
<dbReference type="Pfam" id="PF13183">
    <property type="entry name" value="Fer4_8"/>
    <property type="match status" value="1"/>
</dbReference>
<evidence type="ECO:0000313" key="6">
    <source>
        <dbReference type="EMBL" id="MBB5021898.1"/>
    </source>
</evidence>
<evidence type="ECO:0000259" key="5">
    <source>
        <dbReference type="PROSITE" id="PS51387"/>
    </source>
</evidence>
<dbReference type="InterPro" id="IPR004113">
    <property type="entry name" value="FAD-bd_oxidored_4_C"/>
</dbReference>
<dbReference type="Gene3D" id="3.30.465.10">
    <property type="match status" value="1"/>
</dbReference>
<accession>A0A7W7Y4E8</accession>
<dbReference type="SUPFAM" id="SSF56176">
    <property type="entry name" value="FAD-binding/transporter-associated domain-like"/>
    <property type="match status" value="1"/>
</dbReference>
<evidence type="ECO:0000313" key="7">
    <source>
        <dbReference type="Proteomes" id="UP000528322"/>
    </source>
</evidence>
<dbReference type="Gene3D" id="3.30.70.2740">
    <property type="match status" value="1"/>
</dbReference>
<dbReference type="InterPro" id="IPR017896">
    <property type="entry name" value="4Fe4S_Fe-S-bd"/>
</dbReference>
<dbReference type="InterPro" id="IPR016167">
    <property type="entry name" value="FAD-bd_PCMH_sub1"/>
</dbReference>
<evidence type="ECO:0000256" key="3">
    <source>
        <dbReference type="ARBA" id="ARBA00022827"/>
    </source>
</evidence>
<dbReference type="InterPro" id="IPR016166">
    <property type="entry name" value="FAD-bd_PCMH"/>
</dbReference>
<proteinExistence type="predicted"/>
<gene>
    <name evidence="6" type="ORF">HNR37_001212</name>
</gene>
<dbReference type="InterPro" id="IPR016169">
    <property type="entry name" value="FAD-bd_PCMH_sub2"/>
</dbReference>
<comment type="cofactor">
    <cofactor evidence="1">
        <name>FAD</name>
        <dbReference type="ChEBI" id="CHEBI:57692"/>
    </cofactor>
</comment>
<dbReference type="InterPro" id="IPR016164">
    <property type="entry name" value="FAD-linked_Oxase-like_C"/>
</dbReference>
<dbReference type="Pfam" id="PF02754">
    <property type="entry name" value="CCG"/>
    <property type="match status" value="2"/>
</dbReference>
<organism evidence="6 7">
    <name type="scientific">Desulfurispira natronophila</name>
    <dbReference type="NCBI Taxonomy" id="682562"/>
    <lineage>
        <taxon>Bacteria</taxon>
        <taxon>Pseudomonadati</taxon>
        <taxon>Chrysiogenota</taxon>
        <taxon>Chrysiogenia</taxon>
        <taxon>Chrysiogenales</taxon>
        <taxon>Chrysiogenaceae</taxon>
        <taxon>Desulfurispira</taxon>
    </lineage>
</organism>
<dbReference type="Pfam" id="PF02913">
    <property type="entry name" value="FAD-oxidase_C"/>
    <property type="match status" value="1"/>
</dbReference>
<keyword evidence="4" id="KW-0560">Oxidoreductase</keyword>
<dbReference type="SUPFAM" id="SSF55103">
    <property type="entry name" value="FAD-linked oxidases, C-terminal domain"/>
    <property type="match status" value="1"/>
</dbReference>
<dbReference type="InterPro" id="IPR009051">
    <property type="entry name" value="Helical_ferredxn"/>
</dbReference>
<dbReference type="InterPro" id="IPR036318">
    <property type="entry name" value="FAD-bd_PCMH-like_sf"/>
</dbReference>
<dbReference type="EMBL" id="JACHID010000006">
    <property type="protein sequence ID" value="MBB5021898.1"/>
    <property type="molecule type" value="Genomic_DNA"/>
</dbReference>
<sequence length="971" mass="108545">MDIHTLQQELSKQLAGEVYSDLPTRHLFSTDASIYQVLPLAIVYPRDDVDVRKVVRYAYDNNIQIHGRGAGSAIGGQSLGPGIMVDFVKYRHKIHQIERDPGTVWTDPGVRYADLNRAVKPYGLFFPPDPSSGNYCTVGGMTANNTSGAHSVKYGITGEYIQELEAVLANGEQIHARPYEVESEAFQRILSRDTMEASIYRQIMAIIDEARPVINESYPDIRYNVSGYNLRGVYEDGVINLVPLFVGSEGTLGLIVRIKIGLLPIPRHNVLAMAMFKDISSSGEATIAAVERGAAAVELMDNSLVKKAREVDEELDQSLPKELDNVLMIEFDGDDLQECTAALEDVRRTICEDNHWAFEFTSATTPAEQDRLWGIRKAAVPLANKIKGDAKAIGFVEDAAVPLKHLVEYYREVYACSSRHDVQFNVYGHAGKGLLHVRPVLSMKSPEDIEKFKKISQELFEVVERLNGTPCGEHGDGRVRSKYIQCLYPDLFPWFLRVKEAFDPKGLFNPDVKTNTSTTADTENLRYGSDYQVVVDTSRTVLHWGQNNSEFQEQIEMCHGCSTCTTVSKAVNMCPVYKVTRDEKSAPKAKANILRHIIQGHLDPKTYPYSKEFKTILDQCISCQSCHLECVSNVNIPKLMLEAKARYTLQNGQTFQNRVVTQVERMARLNCTISPVVNPLMQSSLVRKVMEKTVGLASQRKPVTFSRQTTVDHASKLARIKSPTRKVAYFTGCAANYMQTDVAKAAIDVLTHNNIQVEVPEQHCCGLPKLSNGHIKEARYDVISNAGLFSHYIKKGYDVITTCTSCALSLKEEWQCTVDNDDTRFVARNTYSFSEYLLGLHQQGELRTDFQYTMPERVRRYAYHTPCHLKVQSGGQSTMKLLELIPGLSVEGIKAGCCGMSGSWGMKKQNYQLSLAIGEDLGRIMSQEETDGITDCPTCRLQIQHLAKDKDGHHPAVILAQAYGLPRSGEE</sequence>
<dbReference type="GO" id="GO:0008720">
    <property type="term" value="F:D-lactate dehydrogenase (NAD+) activity"/>
    <property type="evidence" value="ECO:0007669"/>
    <property type="project" value="TreeGrafter"/>
</dbReference>
<dbReference type="Pfam" id="PF01565">
    <property type="entry name" value="FAD_binding_4"/>
    <property type="match status" value="1"/>
</dbReference>
<evidence type="ECO:0000256" key="1">
    <source>
        <dbReference type="ARBA" id="ARBA00001974"/>
    </source>
</evidence>
<dbReference type="SUPFAM" id="SSF46548">
    <property type="entry name" value="alpha-helical ferredoxin"/>
    <property type="match status" value="1"/>
</dbReference>
<name>A0A7W7Y4E8_9BACT</name>
<dbReference type="Proteomes" id="UP000528322">
    <property type="component" value="Unassembled WGS sequence"/>
</dbReference>
<evidence type="ECO:0000256" key="4">
    <source>
        <dbReference type="ARBA" id="ARBA00023002"/>
    </source>
</evidence>
<dbReference type="PROSITE" id="PS51387">
    <property type="entry name" value="FAD_PCMH"/>
    <property type="match status" value="1"/>
</dbReference>
<dbReference type="AlphaFoldDB" id="A0A7W7Y4E8"/>
<dbReference type="GO" id="GO:1903457">
    <property type="term" value="P:lactate catabolic process"/>
    <property type="evidence" value="ECO:0007669"/>
    <property type="project" value="TreeGrafter"/>
</dbReference>
<dbReference type="RefSeq" id="WP_183731434.1">
    <property type="nucleotide sequence ID" value="NZ_JACHID010000006.1"/>
</dbReference>
<dbReference type="PANTHER" id="PTHR11748">
    <property type="entry name" value="D-LACTATE DEHYDROGENASE"/>
    <property type="match status" value="1"/>
</dbReference>
<keyword evidence="2" id="KW-0285">Flavoprotein</keyword>
<dbReference type="GO" id="GO:0004458">
    <property type="term" value="F:D-lactate dehydrogenase (cytochrome) activity"/>
    <property type="evidence" value="ECO:0007669"/>
    <property type="project" value="TreeGrafter"/>
</dbReference>
<protein>
    <submittedName>
        <fullName evidence="6">FAD/FMN-containing dehydrogenase/Fe-S oxidoreductase</fullName>
    </submittedName>
</protein>
<dbReference type="GO" id="GO:0051536">
    <property type="term" value="F:iron-sulfur cluster binding"/>
    <property type="evidence" value="ECO:0007669"/>
    <property type="project" value="InterPro"/>
</dbReference>
<keyword evidence="3" id="KW-0274">FAD</keyword>
<dbReference type="GO" id="GO:0071949">
    <property type="term" value="F:FAD binding"/>
    <property type="evidence" value="ECO:0007669"/>
    <property type="project" value="InterPro"/>
</dbReference>